<evidence type="ECO:0000313" key="4">
    <source>
        <dbReference type="WBParaSite" id="SSLN_0001495001-mRNA-1"/>
    </source>
</evidence>
<dbReference type="PANTHER" id="PTHR47027:SF26">
    <property type="entry name" value="REVERSE TRANSCRIPTASE DOMAIN-CONTAINING PROTEIN"/>
    <property type="match status" value="1"/>
</dbReference>
<organism evidence="4">
    <name type="scientific">Schistocephalus solidus</name>
    <name type="common">Tapeworm</name>
    <dbReference type="NCBI Taxonomy" id="70667"/>
    <lineage>
        <taxon>Eukaryota</taxon>
        <taxon>Metazoa</taxon>
        <taxon>Spiralia</taxon>
        <taxon>Lophotrochozoa</taxon>
        <taxon>Platyhelminthes</taxon>
        <taxon>Cestoda</taxon>
        <taxon>Eucestoda</taxon>
        <taxon>Diphyllobothriidea</taxon>
        <taxon>Diphyllobothriidae</taxon>
        <taxon>Schistocephalus</taxon>
    </lineage>
</organism>
<sequence length="389" mass="42830">MLNSHGIPETDVYKSGAFSGVCQLCPHLGTALLLSADGTTLLTETMKIMMHWAEHFRSVLNRPSTISDAIIDRLPKAETNVDLDLLTLLQETIKAVQQLASGKATRSDAIPAEIYKHGGLQLLISSQRYSGRGGAKDRSCRISRTPESSTSTRRRGTANSTTTTEESRCSKSPGNSSSAFSLLASTATRNKDSFRKVYAASASHVSVMLMDAYHDERPGIRIAYRMDGQLLNQRWMHSKSHVATATIHELLFADDCALNATTEGGTKRSMDLFAAASENFGLRINTEKMVVMHQPLPNTTYNAPRINVDGAQMKAVDTFTYLGSSISRNTKIDYEFAHRIAKSSQASGRMQNNLWNRHGLHLSTKLDKAVILPTLLYGAEAWTVYQKQV</sequence>
<proteinExistence type="predicted"/>
<reference evidence="2 3" key="2">
    <citation type="submission" date="2018-11" db="EMBL/GenBank/DDBJ databases">
        <authorList>
            <consortium name="Pathogen Informatics"/>
        </authorList>
    </citation>
    <scope>NUCLEOTIDE SEQUENCE [LARGE SCALE GENOMIC DNA]</scope>
    <source>
        <strain evidence="2 3">NST_G2</strain>
    </source>
</reference>
<reference evidence="4" key="1">
    <citation type="submission" date="2016-06" db="UniProtKB">
        <authorList>
            <consortium name="WormBaseParasite"/>
        </authorList>
    </citation>
    <scope>IDENTIFICATION</scope>
</reference>
<evidence type="ECO:0000313" key="2">
    <source>
        <dbReference type="EMBL" id="VDM00794.1"/>
    </source>
</evidence>
<dbReference type="AlphaFoldDB" id="A0A183TD60"/>
<dbReference type="OrthoDB" id="425014at2759"/>
<feature type="region of interest" description="Disordered" evidence="1">
    <location>
        <begin position="130"/>
        <end position="177"/>
    </location>
</feature>
<evidence type="ECO:0000256" key="1">
    <source>
        <dbReference type="SAM" id="MobiDB-lite"/>
    </source>
</evidence>
<evidence type="ECO:0000313" key="3">
    <source>
        <dbReference type="Proteomes" id="UP000275846"/>
    </source>
</evidence>
<dbReference type="WBParaSite" id="SSLN_0001495001-mRNA-1">
    <property type="protein sequence ID" value="SSLN_0001495001-mRNA-1"/>
    <property type="gene ID" value="SSLN_0001495001"/>
</dbReference>
<name>A0A183TD60_SCHSO</name>
<keyword evidence="3" id="KW-1185">Reference proteome</keyword>
<accession>A0A183TD60</accession>
<dbReference type="EMBL" id="UYSU01038943">
    <property type="protein sequence ID" value="VDM00794.1"/>
    <property type="molecule type" value="Genomic_DNA"/>
</dbReference>
<feature type="compositionally biased region" description="Low complexity" evidence="1">
    <location>
        <begin position="142"/>
        <end position="164"/>
    </location>
</feature>
<protein>
    <submittedName>
        <fullName evidence="4">Reverse transcriptase domain-containing protein</fullName>
    </submittedName>
</protein>
<dbReference type="PANTHER" id="PTHR47027">
    <property type="entry name" value="REVERSE TRANSCRIPTASE DOMAIN-CONTAINING PROTEIN"/>
    <property type="match status" value="1"/>
</dbReference>
<dbReference type="Proteomes" id="UP000275846">
    <property type="component" value="Unassembled WGS sequence"/>
</dbReference>
<gene>
    <name evidence="2" type="ORF">SSLN_LOCUS14408</name>
</gene>